<dbReference type="AlphaFoldDB" id="A0A8H4B2E9"/>
<reference evidence="2 3" key="1">
    <citation type="journal article" date="2019" name="Environ. Microbiol.">
        <title>At the nexus of three kingdoms: the genome of the mycorrhizal fungus Gigaspora margarita provides insights into plant, endobacterial and fungal interactions.</title>
        <authorList>
            <person name="Venice F."/>
            <person name="Ghignone S."/>
            <person name="Salvioli di Fossalunga A."/>
            <person name="Amselem J."/>
            <person name="Novero M."/>
            <person name="Xianan X."/>
            <person name="Sedzielewska Toro K."/>
            <person name="Morin E."/>
            <person name="Lipzen A."/>
            <person name="Grigoriev I.V."/>
            <person name="Henrissat B."/>
            <person name="Martin F.M."/>
            <person name="Bonfante P."/>
        </authorList>
    </citation>
    <scope>NUCLEOTIDE SEQUENCE [LARGE SCALE GENOMIC DNA]</scope>
    <source>
        <strain evidence="2 3">BEG34</strain>
    </source>
</reference>
<evidence type="ECO:0000313" key="3">
    <source>
        <dbReference type="Proteomes" id="UP000439903"/>
    </source>
</evidence>
<accession>A0A8H4B2E9</accession>
<proteinExistence type="predicted"/>
<evidence type="ECO:0000256" key="1">
    <source>
        <dbReference type="SAM" id="MobiDB-lite"/>
    </source>
</evidence>
<sequence length="177" mass="20345">MEGPVTKIIDLYYVSEELVNGAEIGLEEEEFDLELLFQNLATEFEAVDKKKVEMDKYEDERKEVEKDLPNNRIGVVEIGSANEMNMVGPCYDKPNENDNEEYDNDETIVDEDEGEKEKDVTKPTENKETKGPTEKEHDEIVEASYVGDHYQKEIGEEKDENKGAIKREAPTVFLVQF</sequence>
<name>A0A8H4B2E9_GIGMA</name>
<gene>
    <name evidence="2" type="ORF">F8M41_018992</name>
</gene>
<dbReference type="EMBL" id="WTPW01000049">
    <property type="protein sequence ID" value="KAF0554644.1"/>
    <property type="molecule type" value="Genomic_DNA"/>
</dbReference>
<dbReference type="Proteomes" id="UP000439903">
    <property type="component" value="Unassembled WGS sequence"/>
</dbReference>
<feature type="compositionally biased region" description="Basic and acidic residues" evidence="1">
    <location>
        <begin position="115"/>
        <end position="140"/>
    </location>
</feature>
<organism evidence="2 3">
    <name type="scientific">Gigaspora margarita</name>
    <dbReference type="NCBI Taxonomy" id="4874"/>
    <lineage>
        <taxon>Eukaryota</taxon>
        <taxon>Fungi</taxon>
        <taxon>Fungi incertae sedis</taxon>
        <taxon>Mucoromycota</taxon>
        <taxon>Glomeromycotina</taxon>
        <taxon>Glomeromycetes</taxon>
        <taxon>Diversisporales</taxon>
        <taxon>Gigasporaceae</taxon>
        <taxon>Gigaspora</taxon>
    </lineage>
</organism>
<feature type="compositionally biased region" description="Acidic residues" evidence="1">
    <location>
        <begin position="97"/>
        <end position="114"/>
    </location>
</feature>
<evidence type="ECO:0000313" key="2">
    <source>
        <dbReference type="EMBL" id="KAF0554644.1"/>
    </source>
</evidence>
<protein>
    <submittedName>
        <fullName evidence="2">Uncharacterized protein</fullName>
    </submittedName>
</protein>
<comment type="caution">
    <text evidence="2">The sequence shown here is derived from an EMBL/GenBank/DDBJ whole genome shotgun (WGS) entry which is preliminary data.</text>
</comment>
<keyword evidence="3" id="KW-1185">Reference proteome</keyword>
<feature type="region of interest" description="Disordered" evidence="1">
    <location>
        <begin position="85"/>
        <end position="149"/>
    </location>
</feature>